<proteinExistence type="predicted"/>
<dbReference type="InterPro" id="IPR036520">
    <property type="entry name" value="UPF0759_sf"/>
</dbReference>
<dbReference type="SUPFAM" id="SSF117396">
    <property type="entry name" value="TM1631-like"/>
    <property type="match status" value="1"/>
</dbReference>
<name>A0A2M9CJN1_9MICO</name>
<evidence type="ECO:0000313" key="2">
    <source>
        <dbReference type="Proteomes" id="UP000228758"/>
    </source>
</evidence>
<evidence type="ECO:0000313" key="1">
    <source>
        <dbReference type="EMBL" id="PJJ72109.1"/>
    </source>
</evidence>
<gene>
    <name evidence="1" type="ORF">CLV46_1673</name>
</gene>
<comment type="caution">
    <text evidence="1">The sequence shown here is derived from an EMBL/GenBank/DDBJ whole genome shotgun (WGS) entry which is preliminary data.</text>
</comment>
<dbReference type="Gene3D" id="3.20.20.410">
    <property type="entry name" value="Protein of unknown function UPF0759"/>
    <property type="match status" value="1"/>
</dbReference>
<reference evidence="1 2" key="1">
    <citation type="submission" date="2017-11" db="EMBL/GenBank/DDBJ databases">
        <title>Genomic Encyclopedia of Archaeal and Bacterial Type Strains, Phase II (KMG-II): From Individual Species to Whole Genera.</title>
        <authorList>
            <person name="Goeker M."/>
        </authorList>
    </citation>
    <scope>NUCLEOTIDE SEQUENCE [LARGE SCALE GENOMIC DNA]</scope>
    <source>
        <strain evidence="1 2">DSM 27393</strain>
    </source>
</reference>
<dbReference type="EMBL" id="PGFF01000001">
    <property type="protein sequence ID" value="PJJ72109.1"/>
    <property type="molecule type" value="Genomic_DNA"/>
</dbReference>
<dbReference type="OrthoDB" id="9780310at2"/>
<dbReference type="PANTHER" id="PTHR30348:SF4">
    <property type="entry name" value="DUF72 DOMAIN-CONTAINING PROTEIN"/>
    <property type="match status" value="1"/>
</dbReference>
<dbReference type="Proteomes" id="UP000228758">
    <property type="component" value="Unassembled WGS sequence"/>
</dbReference>
<dbReference type="RefSeq" id="WP_100364336.1">
    <property type="nucleotide sequence ID" value="NZ_PGFF01000001.1"/>
</dbReference>
<protein>
    <submittedName>
        <fullName evidence="1">Uncharacterized protein YecE (DUF72 family)</fullName>
    </submittedName>
</protein>
<keyword evidence="2" id="KW-1185">Reference proteome</keyword>
<organism evidence="1 2">
    <name type="scientific">Diaminobutyricimonas aerilata</name>
    <dbReference type="NCBI Taxonomy" id="1162967"/>
    <lineage>
        <taxon>Bacteria</taxon>
        <taxon>Bacillati</taxon>
        <taxon>Actinomycetota</taxon>
        <taxon>Actinomycetes</taxon>
        <taxon>Micrococcales</taxon>
        <taxon>Microbacteriaceae</taxon>
        <taxon>Diaminobutyricimonas</taxon>
    </lineage>
</organism>
<dbReference type="PANTHER" id="PTHR30348">
    <property type="entry name" value="UNCHARACTERIZED PROTEIN YECE"/>
    <property type="match status" value="1"/>
</dbReference>
<dbReference type="InterPro" id="IPR002763">
    <property type="entry name" value="DUF72"/>
</dbReference>
<accession>A0A2M9CJN1</accession>
<dbReference type="Pfam" id="PF01904">
    <property type="entry name" value="DUF72"/>
    <property type="match status" value="1"/>
</dbReference>
<sequence length="280" mass="32155">MADARIGISGWTYAPWRGVFYPKGVRQRDELAYASQRLTSIEINGSFYSLQRPTSWQSWREQVPDDFLFAVTGPRYITHIKRLKDVRAATANFFSSGVLALDGKLGPLLWQLSPTHRFDADEIDAFLTLLPRTTFEAKALAQEREDRMQDRTWFDVTVDRPLRHAVEVRHESFDTAEFFALLEKHNVASVVADTAGKWPYLERMTADFAYVRLHGDEVLYESGYDDEALDRWADKARGWLGEGRDVHVYFDNDIKVRAPYDAMGLLGRLAAWDPRAEPMG</sequence>
<dbReference type="AlphaFoldDB" id="A0A2M9CJN1"/>